<name>A0A518K2I3_9BACT</name>
<keyword evidence="4" id="KW-1185">Reference proteome</keyword>
<protein>
    <recommendedName>
        <fullName evidence="2">J domain-containing protein</fullName>
    </recommendedName>
</protein>
<dbReference type="InterPro" id="IPR032675">
    <property type="entry name" value="LRR_dom_sf"/>
</dbReference>
<reference evidence="3 4" key="1">
    <citation type="submission" date="2019-02" db="EMBL/GenBank/DDBJ databases">
        <title>Deep-cultivation of Planctomycetes and their phenomic and genomic characterization uncovers novel biology.</title>
        <authorList>
            <person name="Wiegand S."/>
            <person name="Jogler M."/>
            <person name="Boedeker C."/>
            <person name="Pinto D."/>
            <person name="Vollmers J."/>
            <person name="Rivas-Marin E."/>
            <person name="Kohn T."/>
            <person name="Peeters S.H."/>
            <person name="Heuer A."/>
            <person name="Rast P."/>
            <person name="Oberbeckmann S."/>
            <person name="Bunk B."/>
            <person name="Jeske O."/>
            <person name="Meyerdierks A."/>
            <person name="Storesund J.E."/>
            <person name="Kallscheuer N."/>
            <person name="Luecker S."/>
            <person name="Lage O.M."/>
            <person name="Pohl T."/>
            <person name="Merkel B.J."/>
            <person name="Hornburger P."/>
            <person name="Mueller R.-W."/>
            <person name="Bruemmer F."/>
            <person name="Labrenz M."/>
            <person name="Spormann A.M."/>
            <person name="Op den Camp H."/>
            <person name="Overmann J."/>
            <person name="Amann R."/>
            <person name="Jetten M.S.M."/>
            <person name="Mascher T."/>
            <person name="Medema M.H."/>
            <person name="Devos D.P."/>
            <person name="Kaster A.-K."/>
            <person name="Ovreas L."/>
            <person name="Rohde M."/>
            <person name="Galperin M.Y."/>
            <person name="Jogler C."/>
        </authorList>
    </citation>
    <scope>NUCLEOTIDE SEQUENCE [LARGE SCALE GENOMIC DNA]</scope>
    <source>
        <strain evidence="3 4">Spa11</strain>
    </source>
</reference>
<dbReference type="Gene3D" id="1.10.287.110">
    <property type="entry name" value="DnaJ domain"/>
    <property type="match status" value="1"/>
</dbReference>
<evidence type="ECO:0000313" key="4">
    <source>
        <dbReference type="Proteomes" id="UP000316426"/>
    </source>
</evidence>
<dbReference type="CDD" id="cd06257">
    <property type="entry name" value="DnaJ"/>
    <property type="match status" value="1"/>
</dbReference>
<dbReference type="SUPFAM" id="SSF52047">
    <property type="entry name" value="RNI-like"/>
    <property type="match status" value="1"/>
</dbReference>
<dbReference type="RefSeq" id="WP_145105447.1">
    <property type="nucleotide sequence ID" value="NZ_CP036349.1"/>
</dbReference>
<dbReference type="InterPro" id="IPR036869">
    <property type="entry name" value="J_dom_sf"/>
</dbReference>
<gene>
    <name evidence="3" type="ORF">Spa11_01480</name>
</gene>
<sequence length="225" mass="24954" precursor="true">MTPHLPPPDESSRGHTHKKRPMAVERLGLSLPVTEQDVKQAYFQRAREAHPDRGGSTSEFLEVQQAFNDAVEYAKRNGKRLPWIGSLAPIYVAQRDAAELVERCGGTFVIEALDWLEGTVGEDFAAMADRLKSIDLSGRPVGDAQVMELTADAANLPFLESLNLADTLVGDPGAMRLSRLPNLKRLDLTGTKVSFPLRRQLAKLPAMEHVEGTSRWGEWLRRKSS</sequence>
<dbReference type="InterPro" id="IPR001623">
    <property type="entry name" value="DnaJ_domain"/>
</dbReference>
<proteinExistence type="predicted"/>
<evidence type="ECO:0000313" key="3">
    <source>
        <dbReference type="EMBL" id="QDV71979.1"/>
    </source>
</evidence>
<dbReference type="KEGG" id="bmei:Spa11_01480"/>
<dbReference type="Proteomes" id="UP000316426">
    <property type="component" value="Chromosome"/>
</dbReference>
<evidence type="ECO:0000259" key="2">
    <source>
        <dbReference type="PROSITE" id="PS50076"/>
    </source>
</evidence>
<feature type="domain" description="J" evidence="2">
    <location>
        <begin position="22"/>
        <end position="75"/>
    </location>
</feature>
<dbReference type="AlphaFoldDB" id="A0A518K2I3"/>
<dbReference type="EMBL" id="CP036349">
    <property type="protein sequence ID" value="QDV71979.1"/>
    <property type="molecule type" value="Genomic_DNA"/>
</dbReference>
<dbReference type="SUPFAM" id="SSF46565">
    <property type="entry name" value="Chaperone J-domain"/>
    <property type="match status" value="1"/>
</dbReference>
<accession>A0A518K2I3</accession>
<dbReference type="Gene3D" id="3.80.10.10">
    <property type="entry name" value="Ribonuclease Inhibitor"/>
    <property type="match status" value="1"/>
</dbReference>
<feature type="region of interest" description="Disordered" evidence="1">
    <location>
        <begin position="1"/>
        <end position="22"/>
    </location>
</feature>
<evidence type="ECO:0000256" key="1">
    <source>
        <dbReference type="SAM" id="MobiDB-lite"/>
    </source>
</evidence>
<dbReference type="PROSITE" id="PS50076">
    <property type="entry name" value="DNAJ_2"/>
    <property type="match status" value="1"/>
</dbReference>
<organism evidence="3 4">
    <name type="scientific">Botrimarina mediterranea</name>
    <dbReference type="NCBI Taxonomy" id="2528022"/>
    <lineage>
        <taxon>Bacteria</taxon>
        <taxon>Pseudomonadati</taxon>
        <taxon>Planctomycetota</taxon>
        <taxon>Planctomycetia</taxon>
        <taxon>Pirellulales</taxon>
        <taxon>Lacipirellulaceae</taxon>
        <taxon>Botrimarina</taxon>
    </lineage>
</organism>